<dbReference type="Proteomes" id="UP000470404">
    <property type="component" value="Unassembled WGS sequence"/>
</dbReference>
<keyword evidence="5" id="KW-1185">Reference proteome</keyword>
<keyword evidence="3" id="KW-0413">Isomerase</keyword>
<name>A0A1I5IQC2_9PSEU</name>
<dbReference type="GO" id="GO:0016853">
    <property type="term" value="F:isomerase activity"/>
    <property type="evidence" value="ECO:0007669"/>
    <property type="project" value="UniProtKB-KW"/>
</dbReference>
<dbReference type="Gene3D" id="3.10.450.50">
    <property type="match status" value="1"/>
</dbReference>
<accession>A0A1I5IQC2</accession>
<evidence type="ECO:0000259" key="1">
    <source>
        <dbReference type="Pfam" id="PF12680"/>
    </source>
</evidence>
<evidence type="ECO:0000313" key="2">
    <source>
        <dbReference type="EMBL" id="NEC57415.1"/>
    </source>
</evidence>
<dbReference type="InterPro" id="IPR037401">
    <property type="entry name" value="SnoaL-like"/>
</dbReference>
<dbReference type="InterPro" id="IPR032710">
    <property type="entry name" value="NTF2-like_dom_sf"/>
</dbReference>
<gene>
    <name evidence="2" type="ORF">G3I59_17885</name>
    <name evidence="3" type="ORF">SAMN05421854_102609</name>
</gene>
<proteinExistence type="predicted"/>
<dbReference type="OrthoDB" id="3681559at2"/>
<protein>
    <submittedName>
        <fullName evidence="3">Ketosteroid isomerase-related protein</fullName>
    </submittedName>
    <submittedName>
        <fullName evidence="2">Nuclear transport factor 2 family protein</fullName>
    </submittedName>
</protein>
<dbReference type="STRING" id="112413.SAMN05421854_102609"/>
<dbReference type="EMBL" id="JAAGNC010000089">
    <property type="protein sequence ID" value="NEC57415.1"/>
    <property type="molecule type" value="Genomic_DNA"/>
</dbReference>
<organism evidence="3 4">
    <name type="scientific">Amycolatopsis rubida</name>
    <dbReference type="NCBI Taxonomy" id="112413"/>
    <lineage>
        <taxon>Bacteria</taxon>
        <taxon>Bacillati</taxon>
        <taxon>Actinomycetota</taxon>
        <taxon>Actinomycetes</taxon>
        <taxon>Pseudonocardiales</taxon>
        <taxon>Pseudonocardiaceae</taxon>
        <taxon>Amycolatopsis</taxon>
    </lineage>
</organism>
<dbReference type="EMBL" id="FOWC01000002">
    <property type="protein sequence ID" value="SFO62652.1"/>
    <property type="molecule type" value="Genomic_DNA"/>
</dbReference>
<dbReference type="AlphaFoldDB" id="A0A1I5IQC2"/>
<evidence type="ECO:0000313" key="5">
    <source>
        <dbReference type="Proteomes" id="UP000470404"/>
    </source>
</evidence>
<evidence type="ECO:0000313" key="4">
    <source>
        <dbReference type="Proteomes" id="UP000199137"/>
    </source>
</evidence>
<dbReference type="SUPFAM" id="SSF54427">
    <property type="entry name" value="NTF2-like"/>
    <property type="match status" value="1"/>
</dbReference>
<reference evidence="3 4" key="1">
    <citation type="submission" date="2016-10" db="EMBL/GenBank/DDBJ databases">
        <authorList>
            <person name="de Groot N.N."/>
        </authorList>
    </citation>
    <scope>NUCLEOTIDE SEQUENCE [LARGE SCALE GENOMIC DNA]</scope>
    <source>
        <strain evidence="3 4">DSM 44637</strain>
    </source>
</reference>
<feature type="domain" description="SnoaL-like" evidence="1">
    <location>
        <begin position="7"/>
        <end position="113"/>
    </location>
</feature>
<reference evidence="2 5" key="2">
    <citation type="submission" date="2020-01" db="EMBL/GenBank/DDBJ databases">
        <title>Insect and environment-associated Actinomycetes.</title>
        <authorList>
            <person name="Currrie C."/>
            <person name="Chevrette M."/>
            <person name="Carlson C."/>
            <person name="Stubbendieck R."/>
            <person name="Wendt-Pienkowski E."/>
        </authorList>
    </citation>
    <scope>NUCLEOTIDE SEQUENCE [LARGE SCALE GENOMIC DNA]</scope>
    <source>
        <strain evidence="2 5">SID8386</strain>
    </source>
</reference>
<dbReference type="Proteomes" id="UP000199137">
    <property type="component" value="Unassembled WGS sequence"/>
</dbReference>
<evidence type="ECO:0000313" key="3">
    <source>
        <dbReference type="EMBL" id="SFO62652.1"/>
    </source>
</evidence>
<sequence>MTLIDHALDLLVEHDMAGFLQLFAEDAVTEFPFAAPGRPERIEGRAALAEYLRDYPNLLDHREIVAKTVHQTTDPEISIAEFELAGIAVATQKPYRLRYVVVLTVRDGLIRRYRDYWSPLAVTDVLGVPGV</sequence>
<dbReference type="Pfam" id="PF12680">
    <property type="entry name" value="SnoaL_2"/>
    <property type="match status" value="1"/>
</dbReference>
<dbReference type="RefSeq" id="WP_067576356.1">
    <property type="nucleotide sequence ID" value="NZ_FOWC01000002.1"/>
</dbReference>